<dbReference type="PROSITE" id="PS50043">
    <property type="entry name" value="HTH_LUXR_2"/>
    <property type="match status" value="1"/>
</dbReference>
<dbReference type="GO" id="GO:0006355">
    <property type="term" value="P:regulation of DNA-templated transcription"/>
    <property type="evidence" value="ECO:0007669"/>
    <property type="project" value="InterPro"/>
</dbReference>
<evidence type="ECO:0000313" key="3">
    <source>
        <dbReference type="EMBL" id="CAA9568860.1"/>
    </source>
</evidence>
<dbReference type="InterPro" id="IPR011990">
    <property type="entry name" value="TPR-like_helical_dom_sf"/>
</dbReference>
<reference evidence="3" key="1">
    <citation type="submission" date="2020-02" db="EMBL/GenBank/DDBJ databases">
        <authorList>
            <person name="Meier V. D."/>
        </authorList>
    </citation>
    <scope>NUCLEOTIDE SEQUENCE</scope>
    <source>
        <strain evidence="3">AVDCRST_MAG49</strain>
    </source>
</reference>
<dbReference type="InterPro" id="IPR016032">
    <property type="entry name" value="Sig_transdc_resp-reg_C-effctor"/>
</dbReference>
<feature type="region of interest" description="Disordered" evidence="1">
    <location>
        <begin position="702"/>
        <end position="729"/>
    </location>
</feature>
<dbReference type="Gene3D" id="1.10.10.10">
    <property type="entry name" value="Winged helix-like DNA-binding domain superfamily/Winged helix DNA-binding domain"/>
    <property type="match status" value="1"/>
</dbReference>
<evidence type="ECO:0000256" key="1">
    <source>
        <dbReference type="SAM" id="MobiDB-lite"/>
    </source>
</evidence>
<dbReference type="PANTHER" id="PTHR47691:SF3">
    <property type="entry name" value="HTH-TYPE TRANSCRIPTIONAL REGULATOR RV0890C-RELATED"/>
    <property type="match status" value="1"/>
</dbReference>
<accession>A0A6J4V5S0</accession>
<feature type="domain" description="HTH luxR-type" evidence="2">
    <location>
        <begin position="724"/>
        <end position="789"/>
    </location>
</feature>
<dbReference type="InterPro" id="IPR002182">
    <property type="entry name" value="NB-ARC"/>
</dbReference>
<dbReference type="EMBL" id="CADCWG010000226">
    <property type="protein sequence ID" value="CAA9568860.1"/>
    <property type="molecule type" value="Genomic_DNA"/>
</dbReference>
<dbReference type="SUPFAM" id="SSF46894">
    <property type="entry name" value="C-terminal effector domain of the bipartite response regulators"/>
    <property type="match status" value="1"/>
</dbReference>
<dbReference type="PRINTS" id="PR00038">
    <property type="entry name" value="HTHLUXR"/>
</dbReference>
<dbReference type="InterPro" id="IPR036388">
    <property type="entry name" value="WH-like_DNA-bd_sf"/>
</dbReference>
<sequence length="791" mass="82410">MPDAPPSAATGVPPCPPTPLVGRAREVAAVAALLREGGARLVTLTGPGGVGKTRLALRAAEELRGDFADGARFVNLSALVNPELVLPEIVRALGLVGTDDRPVAERLAAWLGSRRLLLVLDNLEQVVEVAPELGALLPACPGLAILATSRVVLRLSAEHVFPVEPLALPDPAGPIPLGDLAGVEAVALFTQRARAADPGFVLTEANAPTVAAIVRRLEGLPLAIELAAARTRQLSLAAVLGQLGGGLRVLAGGPRDAPARQRTLRSAIAWSHDLLPPEEQTLFRRLAVFAGGWTAGAAEAVCGEDEFDTLDGLFGLVDHSLVRRVEPVGRGAPVASDHEPRFRMLETVREFALERLEASGEAEAVRSRHAAHVAEFAQRTAGVLQTVSVASLAKLAAEHDNARAALAWAIEHDEPEIGLRVATPYYRLWQIQGHLGEGRRWLGQVLALGGAAPPALRAAAFFGAGWLAGLQGDLEAAETAHREAVALGRTAGAARAEALGVIGLGVVADRRGNLDGAEARNREALDLARAAGDEECMGWALGNLGVVALDRGDLAEAVRLLEDSLRQDRRFDDLWGVVLELANLSEVARRQGDMRRAAALNRERLAVSRALDYREQLADGCLAAADTAAWLGQPDRVARLLAAATMTLGTIGFGIGPEWQSEIDATAAAARAALGDAAFEAAWAAGRALPLEAAVAEAEATAAAGETAAGEPTAPPAAPLPPSSAAVTHGLSPRELEVVRLLAAGRSNREIADALFVSHGTATTHVRNVLAKLGLGSRTAVAAWAIRSGIA</sequence>
<protein>
    <recommendedName>
        <fullName evidence="2">HTH luxR-type domain-containing protein</fullName>
    </recommendedName>
</protein>
<dbReference type="PRINTS" id="PR00364">
    <property type="entry name" value="DISEASERSIST"/>
</dbReference>
<organism evidence="3">
    <name type="scientific">uncultured Thermomicrobiales bacterium</name>
    <dbReference type="NCBI Taxonomy" id="1645740"/>
    <lineage>
        <taxon>Bacteria</taxon>
        <taxon>Pseudomonadati</taxon>
        <taxon>Thermomicrobiota</taxon>
        <taxon>Thermomicrobia</taxon>
        <taxon>Thermomicrobiales</taxon>
        <taxon>environmental samples</taxon>
    </lineage>
</organism>
<dbReference type="SMART" id="SM00028">
    <property type="entry name" value="TPR"/>
    <property type="match status" value="3"/>
</dbReference>
<dbReference type="Pfam" id="PF13424">
    <property type="entry name" value="TPR_12"/>
    <property type="match status" value="1"/>
</dbReference>
<dbReference type="Gene3D" id="1.25.40.10">
    <property type="entry name" value="Tetratricopeptide repeat domain"/>
    <property type="match status" value="1"/>
</dbReference>
<dbReference type="CDD" id="cd06170">
    <property type="entry name" value="LuxR_C_like"/>
    <property type="match status" value="1"/>
</dbReference>
<dbReference type="GO" id="GO:0003677">
    <property type="term" value="F:DNA binding"/>
    <property type="evidence" value="ECO:0007669"/>
    <property type="project" value="InterPro"/>
</dbReference>
<dbReference type="Gene3D" id="3.40.50.300">
    <property type="entry name" value="P-loop containing nucleotide triphosphate hydrolases"/>
    <property type="match status" value="1"/>
</dbReference>
<feature type="compositionally biased region" description="Low complexity" evidence="1">
    <location>
        <begin position="702"/>
        <end position="712"/>
    </location>
</feature>
<name>A0A6J4V5S0_9BACT</name>
<dbReference type="InterPro" id="IPR019734">
    <property type="entry name" value="TPR_rpt"/>
</dbReference>
<evidence type="ECO:0000259" key="2">
    <source>
        <dbReference type="PROSITE" id="PS50043"/>
    </source>
</evidence>
<dbReference type="SUPFAM" id="SSF48452">
    <property type="entry name" value="TPR-like"/>
    <property type="match status" value="1"/>
</dbReference>
<dbReference type="SUPFAM" id="SSF52540">
    <property type="entry name" value="P-loop containing nucleoside triphosphate hydrolases"/>
    <property type="match status" value="1"/>
</dbReference>
<dbReference type="InterPro" id="IPR058852">
    <property type="entry name" value="HTH_77"/>
</dbReference>
<dbReference type="InterPro" id="IPR000792">
    <property type="entry name" value="Tscrpt_reg_LuxR_C"/>
</dbReference>
<dbReference type="Pfam" id="PF25872">
    <property type="entry name" value="HTH_77"/>
    <property type="match status" value="1"/>
</dbReference>
<dbReference type="Pfam" id="PF00196">
    <property type="entry name" value="GerE"/>
    <property type="match status" value="1"/>
</dbReference>
<dbReference type="SMART" id="SM00421">
    <property type="entry name" value="HTH_LUXR"/>
    <property type="match status" value="1"/>
</dbReference>
<dbReference type="Pfam" id="PF00931">
    <property type="entry name" value="NB-ARC"/>
    <property type="match status" value="1"/>
</dbReference>
<dbReference type="GO" id="GO:0043531">
    <property type="term" value="F:ADP binding"/>
    <property type="evidence" value="ECO:0007669"/>
    <property type="project" value="InterPro"/>
</dbReference>
<dbReference type="InterPro" id="IPR027417">
    <property type="entry name" value="P-loop_NTPase"/>
</dbReference>
<gene>
    <name evidence="3" type="ORF">AVDCRST_MAG49-3384</name>
</gene>
<proteinExistence type="predicted"/>
<dbReference type="PANTHER" id="PTHR47691">
    <property type="entry name" value="REGULATOR-RELATED"/>
    <property type="match status" value="1"/>
</dbReference>
<feature type="compositionally biased region" description="Pro residues" evidence="1">
    <location>
        <begin position="713"/>
        <end position="722"/>
    </location>
</feature>
<dbReference type="AlphaFoldDB" id="A0A6J4V5S0"/>